<feature type="compositionally biased region" description="Basic and acidic residues" evidence="1">
    <location>
        <begin position="244"/>
        <end position="255"/>
    </location>
</feature>
<evidence type="ECO:0000313" key="3">
    <source>
        <dbReference type="Proteomes" id="UP001158576"/>
    </source>
</evidence>
<feature type="compositionally biased region" description="Basic and acidic residues" evidence="1">
    <location>
        <begin position="271"/>
        <end position="281"/>
    </location>
</feature>
<dbReference type="Proteomes" id="UP001158576">
    <property type="component" value="Chromosome 2"/>
</dbReference>
<keyword evidence="3" id="KW-1185">Reference proteome</keyword>
<name>A0ABN7T2F1_OIKDI</name>
<organism evidence="2 3">
    <name type="scientific">Oikopleura dioica</name>
    <name type="common">Tunicate</name>
    <dbReference type="NCBI Taxonomy" id="34765"/>
    <lineage>
        <taxon>Eukaryota</taxon>
        <taxon>Metazoa</taxon>
        <taxon>Chordata</taxon>
        <taxon>Tunicata</taxon>
        <taxon>Appendicularia</taxon>
        <taxon>Copelata</taxon>
        <taxon>Oikopleuridae</taxon>
        <taxon>Oikopleura</taxon>
    </lineage>
</organism>
<protein>
    <submittedName>
        <fullName evidence="2">Oidioi.mRNA.OKI2018_I69.chr2.g6065.t1.cds</fullName>
    </submittedName>
</protein>
<accession>A0ABN7T2F1</accession>
<sequence>MPSRKSRGQRRSVEGENDQIKSEPEPAETQRRPNYDDLPSEFAICDPNSTTPMAPKPPLPATPKTPQNVQKKPEASKKTENKPKNDRAQQERKPPKEMMKKPAKENRQNAKNPAKEAVKKQDDRVKRVESQERKSTEDLIKDLIARNEEIGSLMKIVQGNIPSQKSTEKKLLKQELKNLSHMQDMYAGNCLSIALRLFNAESSSEKTDKHRIDLYRSIGRYKQKSEEKTAEINAAMSKLSVNNKEAETQKMEKQPKKIKKEFNQGSPKNSKTAEKNPDPVKLKPAHKMAVPEPARKEGSGISSNSGPTSESEVTEEQIEAMESDPYLVYDEVDALAGQLSDCDIVHAKQYVEPEPYYSAREVSQEMAKLKLEENAVSVIHDSHLAREMEPSEFTEINDDYCKACEDLGQPCEDCDELSGW</sequence>
<feature type="compositionally biased region" description="Pro residues" evidence="1">
    <location>
        <begin position="54"/>
        <end position="63"/>
    </location>
</feature>
<evidence type="ECO:0000256" key="1">
    <source>
        <dbReference type="SAM" id="MobiDB-lite"/>
    </source>
</evidence>
<feature type="compositionally biased region" description="Basic residues" evidence="1">
    <location>
        <begin position="1"/>
        <end position="10"/>
    </location>
</feature>
<evidence type="ECO:0000313" key="2">
    <source>
        <dbReference type="EMBL" id="CAG5111791.1"/>
    </source>
</evidence>
<gene>
    <name evidence="2" type="ORF">OKIOD_LOCUS14830</name>
</gene>
<dbReference type="EMBL" id="OU015567">
    <property type="protein sequence ID" value="CAG5111791.1"/>
    <property type="molecule type" value="Genomic_DNA"/>
</dbReference>
<feature type="compositionally biased region" description="Basic and acidic residues" evidence="1">
    <location>
        <begin position="71"/>
        <end position="137"/>
    </location>
</feature>
<proteinExistence type="predicted"/>
<feature type="compositionally biased region" description="Basic and acidic residues" evidence="1">
    <location>
        <begin position="11"/>
        <end position="35"/>
    </location>
</feature>
<feature type="compositionally biased region" description="Polar residues" evidence="1">
    <location>
        <begin position="300"/>
        <end position="311"/>
    </location>
</feature>
<feature type="region of interest" description="Disordered" evidence="1">
    <location>
        <begin position="1"/>
        <end position="137"/>
    </location>
</feature>
<feature type="region of interest" description="Disordered" evidence="1">
    <location>
        <begin position="241"/>
        <end position="318"/>
    </location>
</feature>
<reference evidence="2 3" key="1">
    <citation type="submission" date="2021-04" db="EMBL/GenBank/DDBJ databases">
        <authorList>
            <person name="Bliznina A."/>
        </authorList>
    </citation>
    <scope>NUCLEOTIDE SEQUENCE [LARGE SCALE GENOMIC DNA]</scope>
</reference>